<evidence type="ECO:0000313" key="4">
    <source>
        <dbReference type="Proteomes" id="UP000245980"/>
    </source>
</evidence>
<proteinExistence type="inferred from homology"/>
<dbReference type="EMBL" id="QGHT01000108">
    <property type="protein sequence ID" value="PWT39086.1"/>
    <property type="molecule type" value="Genomic_DNA"/>
</dbReference>
<dbReference type="GO" id="GO:0016075">
    <property type="term" value="P:rRNA catabolic process"/>
    <property type="evidence" value="ECO:0007669"/>
    <property type="project" value="TreeGrafter"/>
</dbReference>
<dbReference type="PANTHER" id="PTHR33988:SF3">
    <property type="entry name" value="ENDORIBONUCLEASE TOXIN CHPB-RELATED"/>
    <property type="match status" value="1"/>
</dbReference>
<dbReference type="SUPFAM" id="SSF50118">
    <property type="entry name" value="Cell growth inhibitor/plasmid maintenance toxic component"/>
    <property type="match status" value="1"/>
</dbReference>
<evidence type="ECO:0000256" key="1">
    <source>
        <dbReference type="ARBA" id="ARBA00007521"/>
    </source>
</evidence>
<dbReference type="InterPro" id="IPR011067">
    <property type="entry name" value="Plasmid_toxin/cell-grow_inhib"/>
</dbReference>
<dbReference type="AlphaFoldDB" id="A0A855X8J8"/>
<dbReference type="GO" id="GO:0006402">
    <property type="term" value="P:mRNA catabolic process"/>
    <property type="evidence" value="ECO:0007669"/>
    <property type="project" value="TreeGrafter"/>
</dbReference>
<dbReference type="GO" id="GO:0003677">
    <property type="term" value="F:DNA binding"/>
    <property type="evidence" value="ECO:0007669"/>
    <property type="project" value="InterPro"/>
</dbReference>
<dbReference type="GO" id="GO:0004521">
    <property type="term" value="F:RNA endonuclease activity"/>
    <property type="evidence" value="ECO:0007669"/>
    <property type="project" value="TreeGrafter"/>
</dbReference>
<organism evidence="3 4">
    <name type="scientific">Limosilactobacillus reuteri</name>
    <name type="common">Lactobacillus reuteri</name>
    <dbReference type="NCBI Taxonomy" id="1598"/>
    <lineage>
        <taxon>Bacteria</taxon>
        <taxon>Bacillati</taxon>
        <taxon>Bacillota</taxon>
        <taxon>Bacilli</taxon>
        <taxon>Lactobacillales</taxon>
        <taxon>Lactobacillaceae</taxon>
        <taxon>Limosilactobacillus</taxon>
    </lineage>
</organism>
<keyword evidence="2" id="KW-1277">Toxin-antitoxin system</keyword>
<evidence type="ECO:0000256" key="2">
    <source>
        <dbReference type="ARBA" id="ARBA00022649"/>
    </source>
</evidence>
<sequence>MMKVYYHQGDIVYMDFSPSKDNEIKGMRPAVIISSDEFNRNSSYLMVVPITMHGNNSPCYVELNGYRYVKGRVNTDQVHSYSLDRVGSLPMEQLRIKDFNKVVRGIKSIMGGVV</sequence>
<protein>
    <submittedName>
        <fullName evidence="3">Type II toxin-antitoxin system PemK/MazF family toxin</fullName>
    </submittedName>
</protein>
<comment type="caution">
    <text evidence="3">The sequence shown here is derived from an EMBL/GenBank/DDBJ whole genome shotgun (WGS) entry which is preliminary data.</text>
</comment>
<dbReference type="Pfam" id="PF02452">
    <property type="entry name" value="PemK_toxin"/>
    <property type="match status" value="1"/>
</dbReference>
<dbReference type="Gene3D" id="2.30.30.110">
    <property type="match status" value="1"/>
</dbReference>
<reference evidence="3 4" key="1">
    <citation type="journal article" date="2018" name="Front. Microbiol.">
        <title>Comparative Genomics of the Herbivore Gut Symbiont Lactobacillus reuteri Reveals Genetic Diversity and Lifestyle Adaptation.</title>
        <authorList>
            <person name="Zhao J."/>
        </authorList>
    </citation>
    <scope>NUCLEOTIDE SEQUENCE [LARGE SCALE GENOMIC DNA]</scope>
    <source>
        <strain evidence="3 4">LR10</strain>
    </source>
</reference>
<accession>A0A855X8J8</accession>
<comment type="similarity">
    <text evidence="1">Belongs to the PemK/MazF family.</text>
</comment>
<dbReference type="PANTHER" id="PTHR33988">
    <property type="entry name" value="ENDORIBONUCLEASE MAZF-RELATED"/>
    <property type="match status" value="1"/>
</dbReference>
<name>A0A855X8J8_LIMRT</name>
<dbReference type="InterPro" id="IPR003477">
    <property type="entry name" value="PemK-like"/>
</dbReference>
<gene>
    <name evidence="3" type="ORF">DKZ22_11795</name>
</gene>
<dbReference type="Proteomes" id="UP000245980">
    <property type="component" value="Unassembled WGS sequence"/>
</dbReference>
<evidence type="ECO:0000313" key="3">
    <source>
        <dbReference type="EMBL" id="PWT39086.1"/>
    </source>
</evidence>